<dbReference type="Proteomes" id="UP001649381">
    <property type="component" value="Unassembled WGS sequence"/>
</dbReference>
<comment type="similarity">
    <text evidence="2">Belongs to the IucA/IucC family.</text>
</comment>
<name>A0ABS9GXV1_9BACL</name>
<dbReference type="EMBL" id="JAKIJS010000001">
    <property type="protein sequence ID" value="MCF6136428.1"/>
    <property type="molecule type" value="Genomic_DNA"/>
</dbReference>
<sequence length="655" mass="74585">MTTILKDDPLKLADYGTEVLAHLQTDFPYLVDAYHANLKHAEKTILHQLIQAILREKIVDIEWENVDSSSQMSAAIKLNKEEQIIVPIKKLYTLKHIDIDGEILYSDRLGEKSTIINPDQLLTLLIVNGIAVTFDNIEQFCNEITNSTYNYALALTSAEHRQKFIKVDASNIEASNTIEYIQRKQQLHQNYSPLTFFEQWVIQGHTIHPCSRTRLGLSPNDVTGFAPEWEGQPSVVPVAVHKDHCRLTHHDTHSTTQIIFDEYPTVKRAFYETLENNQLEPSQFELIPVHPWQLEHTIRKFYKQELNSNVIIPIEDTSIETGALISFRSLAPLNSLTNHHIKTAINVQMTSAVRTVSAASTKNGPVISEVLRTIQNDDSFLSNALSFMRESAGIHYEPEDPESPEERHFLQKNLASILRENPEKTLEEGEIAIPAAALIAESPVTQQLILEELVRTYAGHNALKIEDAAVDYIEKYANVLLPGVLTLITKYGISMEVHLQNSVCVFRNGLPERMIVRDNGGIRIHEERLKAFMTFDDLDNSTNLITTEREPLIEIFFHAIIHNHLGEMIVALSRALEMSEERLWASVKNVIDHVYIALLRDASIPKENFEDQQLVFSEQSRLKALVKMRLTDKFTENAYVDVANPLFSKDEVFTK</sequence>
<evidence type="ECO:0000313" key="5">
    <source>
        <dbReference type="EMBL" id="MCF6136428.1"/>
    </source>
</evidence>
<dbReference type="PANTHER" id="PTHR34384:SF6">
    <property type="entry name" value="STAPHYLOFERRIN B SYNTHASE"/>
    <property type="match status" value="1"/>
</dbReference>
<dbReference type="Gene3D" id="1.10.510.40">
    <property type="match status" value="1"/>
</dbReference>
<dbReference type="InterPro" id="IPR037455">
    <property type="entry name" value="LucA/IucC-like"/>
</dbReference>
<comment type="pathway">
    <text evidence="1">Siderophore biosynthesis.</text>
</comment>
<reference evidence="5 6" key="1">
    <citation type="submission" date="2022-01" db="EMBL/GenBank/DDBJ databases">
        <title>Alkalihalobacillus sp. EGI L200015, a novel bacterium isolated from a salt lake sediment.</title>
        <authorList>
            <person name="Gao L."/>
            <person name="Fang B.-Z."/>
            <person name="Li W.-J."/>
        </authorList>
    </citation>
    <scope>NUCLEOTIDE SEQUENCE [LARGE SCALE GENOMIC DNA]</scope>
    <source>
        <strain evidence="5 6">KCTC 12718</strain>
    </source>
</reference>
<organism evidence="5 6">
    <name type="scientific">Pseudalkalibacillus berkeleyi</name>
    <dbReference type="NCBI Taxonomy" id="1069813"/>
    <lineage>
        <taxon>Bacteria</taxon>
        <taxon>Bacillati</taxon>
        <taxon>Bacillota</taxon>
        <taxon>Bacilli</taxon>
        <taxon>Bacillales</taxon>
        <taxon>Fictibacillaceae</taxon>
        <taxon>Pseudalkalibacillus</taxon>
    </lineage>
</organism>
<comment type="caution">
    <text evidence="5">The sequence shown here is derived from an EMBL/GenBank/DDBJ whole genome shotgun (WGS) entry which is preliminary data.</text>
</comment>
<dbReference type="InterPro" id="IPR007310">
    <property type="entry name" value="Aerobactin_biosyn_IucA/IucC_N"/>
</dbReference>
<protein>
    <recommendedName>
        <fullName evidence="7">Siderophore synthetase component</fullName>
    </recommendedName>
</protein>
<evidence type="ECO:0008006" key="7">
    <source>
        <dbReference type="Google" id="ProtNLM"/>
    </source>
</evidence>
<dbReference type="PANTHER" id="PTHR34384">
    <property type="entry name" value="L-2,3-DIAMINOPROPANOATE--CITRATE LIGASE"/>
    <property type="match status" value="1"/>
</dbReference>
<dbReference type="Pfam" id="PF04183">
    <property type="entry name" value="IucA_IucC"/>
    <property type="match status" value="1"/>
</dbReference>
<evidence type="ECO:0000256" key="2">
    <source>
        <dbReference type="ARBA" id="ARBA00007832"/>
    </source>
</evidence>
<dbReference type="InterPro" id="IPR022770">
    <property type="entry name" value="IucA/IucC-like_C"/>
</dbReference>
<feature type="domain" description="Aerobactin siderophore biosynthesis IucA/IucC N-terminal" evidence="3">
    <location>
        <begin position="195"/>
        <end position="439"/>
    </location>
</feature>
<feature type="domain" description="Aerobactin siderophore biosynthesis IucA/IucC-like C-terminal" evidence="4">
    <location>
        <begin position="472"/>
        <end position="632"/>
    </location>
</feature>
<evidence type="ECO:0000313" key="6">
    <source>
        <dbReference type="Proteomes" id="UP001649381"/>
    </source>
</evidence>
<evidence type="ECO:0000259" key="3">
    <source>
        <dbReference type="Pfam" id="PF04183"/>
    </source>
</evidence>
<keyword evidence="6" id="KW-1185">Reference proteome</keyword>
<gene>
    <name evidence="5" type="ORF">L2716_01715</name>
</gene>
<evidence type="ECO:0000256" key="1">
    <source>
        <dbReference type="ARBA" id="ARBA00004924"/>
    </source>
</evidence>
<evidence type="ECO:0000259" key="4">
    <source>
        <dbReference type="Pfam" id="PF06276"/>
    </source>
</evidence>
<accession>A0ABS9GXV1</accession>
<proteinExistence type="inferred from homology"/>
<dbReference type="RefSeq" id="WP_236331118.1">
    <property type="nucleotide sequence ID" value="NZ_JAKIJS010000001.1"/>
</dbReference>
<dbReference type="Pfam" id="PF06276">
    <property type="entry name" value="FhuF"/>
    <property type="match status" value="1"/>
</dbReference>